<evidence type="ECO:0000313" key="8">
    <source>
        <dbReference type="EMBL" id="KAA8898321.1"/>
    </source>
</evidence>
<evidence type="ECO:0000256" key="6">
    <source>
        <dbReference type="ARBA" id="ARBA00038447"/>
    </source>
</evidence>
<comment type="subcellular location">
    <subcellularLocation>
        <location evidence="1">Nucleus</location>
    </subcellularLocation>
</comment>
<keyword evidence="5" id="KW-0131">Cell cycle</keyword>
<organism evidence="8 9">
    <name type="scientific">Trichomonascus ciferrii</name>
    <dbReference type="NCBI Taxonomy" id="44093"/>
    <lineage>
        <taxon>Eukaryota</taxon>
        <taxon>Fungi</taxon>
        <taxon>Dikarya</taxon>
        <taxon>Ascomycota</taxon>
        <taxon>Saccharomycotina</taxon>
        <taxon>Dipodascomycetes</taxon>
        <taxon>Dipodascales</taxon>
        <taxon>Trichomonascaceae</taxon>
        <taxon>Trichomonascus</taxon>
        <taxon>Trichomonascus ciferrii complex</taxon>
    </lineage>
</organism>
<accession>A0A642UG83</accession>
<keyword evidence="9" id="KW-1185">Reference proteome</keyword>
<gene>
    <name evidence="8" type="ORF">TRICI_006582</name>
</gene>
<evidence type="ECO:0000256" key="7">
    <source>
        <dbReference type="SAM" id="MobiDB-lite"/>
    </source>
</evidence>
<evidence type="ECO:0000256" key="4">
    <source>
        <dbReference type="ARBA" id="ARBA00023242"/>
    </source>
</evidence>
<dbReference type="PANTHER" id="PTHR28605">
    <property type="entry name" value="CTF8, CHROMOSOME TRANSMISSION FIDELITY FACTOR 8 HOMOLOG (S. CEREVISIAE)"/>
    <property type="match status" value="1"/>
</dbReference>
<evidence type="ECO:0000256" key="5">
    <source>
        <dbReference type="ARBA" id="ARBA00023306"/>
    </source>
</evidence>
<feature type="compositionally biased region" description="Polar residues" evidence="7">
    <location>
        <begin position="133"/>
        <end position="143"/>
    </location>
</feature>
<dbReference type="AlphaFoldDB" id="A0A642UG83"/>
<evidence type="ECO:0000256" key="1">
    <source>
        <dbReference type="ARBA" id="ARBA00004123"/>
    </source>
</evidence>
<dbReference type="GO" id="GO:0031390">
    <property type="term" value="C:Ctf18 RFC-like complex"/>
    <property type="evidence" value="ECO:0007669"/>
    <property type="project" value="InterPro"/>
</dbReference>
<dbReference type="EMBL" id="SWFS01000547">
    <property type="protein sequence ID" value="KAA8898321.1"/>
    <property type="molecule type" value="Genomic_DNA"/>
</dbReference>
<sequence>MPTAKLKLDQSATDSFWVENGAIPGTINTPSGVFLVEIQGTVQVGKRPLISGDLELTLKDDDDEGENGAIEENPVPVGAVERQLGYFDFSTTDENNEVTLVIGKHQRLRGKISKMNPPMALIELEKGEEEPQRTTWASQSQRYQPGHDESAELEIPVLEIITHKIVFDSRPEPVT</sequence>
<dbReference type="GO" id="GO:0003677">
    <property type="term" value="F:DNA binding"/>
    <property type="evidence" value="ECO:0007669"/>
    <property type="project" value="UniProtKB-KW"/>
</dbReference>
<evidence type="ECO:0000256" key="2">
    <source>
        <dbReference type="ARBA" id="ARBA00022705"/>
    </source>
</evidence>
<evidence type="ECO:0000256" key="3">
    <source>
        <dbReference type="ARBA" id="ARBA00023125"/>
    </source>
</evidence>
<name>A0A642UG83_9ASCO</name>
<keyword evidence="2" id="KW-0235">DNA replication</keyword>
<dbReference type="VEuPathDB" id="FungiDB:TRICI_006582"/>
<protein>
    <recommendedName>
        <fullName evidence="10">Chromosome transmission fidelity protein 8</fullName>
    </recommendedName>
</protein>
<feature type="region of interest" description="Disordered" evidence="7">
    <location>
        <begin position="127"/>
        <end position="150"/>
    </location>
</feature>
<dbReference type="OrthoDB" id="121932at2759"/>
<comment type="similarity">
    <text evidence="6">Belongs to the CTF8 family.</text>
</comment>
<keyword evidence="4" id="KW-0539">Nucleus</keyword>
<evidence type="ECO:0000313" key="9">
    <source>
        <dbReference type="Proteomes" id="UP000761534"/>
    </source>
</evidence>
<dbReference type="PANTHER" id="PTHR28605:SF1">
    <property type="entry name" value="CHROMOSOME TRANSMISSION FIDELITY FACTOR 8"/>
    <property type="match status" value="1"/>
</dbReference>
<dbReference type="Pfam" id="PF09696">
    <property type="entry name" value="Ctf8"/>
    <property type="match status" value="1"/>
</dbReference>
<dbReference type="Proteomes" id="UP000761534">
    <property type="component" value="Unassembled WGS sequence"/>
</dbReference>
<reference evidence="8" key="1">
    <citation type="journal article" date="2019" name="G3 (Bethesda)">
        <title>Genome Assemblies of Two Rare Opportunistic Yeast Pathogens: Diutina rugosa (syn. Candida rugosa) and Trichomonascus ciferrii (syn. Candida ciferrii).</title>
        <authorList>
            <person name="Mixao V."/>
            <person name="Saus E."/>
            <person name="Hansen A.P."/>
            <person name="Lass-Florl C."/>
            <person name="Gabaldon T."/>
        </authorList>
    </citation>
    <scope>NUCLEOTIDE SEQUENCE</scope>
    <source>
        <strain evidence="8">CBS 4856</strain>
    </source>
</reference>
<keyword evidence="3" id="KW-0238">DNA-binding</keyword>
<dbReference type="InterPro" id="IPR018607">
    <property type="entry name" value="Ctf8"/>
</dbReference>
<comment type="caution">
    <text evidence="8">The sequence shown here is derived from an EMBL/GenBank/DDBJ whole genome shotgun (WGS) entry which is preliminary data.</text>
</comment>
<proteinExistence type="inferred from homology"/>
<evidence type="ECO:0008006" key="10">
    <source>
        <dbReference type="Google" id="ProtNLM"/>
    </source>
</evidence>
<dbReference type="GO" id="GO:0007064">
    <property type="term" value="P:mitotic sister chromatid cohesion"/>
    <property type="evidence" value="ECO:0007669"/>
    <property type="project" value="InterPro"/>
</dbReference>
<dbReference type="GO" id="GO:0006260">
    <property type="term" value="P:DNA replication"/>
    <property type="evidence" value="ECO:0007669"/>
    <property type="project" value="UniProtKB-KW"/>
</dbReference>